<comment type="caution">
    <text evidence="1">The sequence shown here is derived from an EMBL/GenBank/DDBJ whole genome shotgun (WGS) entry which is preliminary data.</text>
</comment>
<evidence type="ECO:0000313" key="1">
    <source>
        <dbReference type="EMBL" id="KKN16535.1"/>
    </source>
</evidence>
<organism evidence="1">
    <name type="scientific">marine sediment metagenome</name>
    <dbReference type="NCBI Taxonomy" id="412755"/>
    <lineage>
        <taxon>unclassified sequences</taxon>
        <taxon>metagenomes</taxon>
        <taxon>ecological metagenomes</taxon>
    </lineage>
</organism>
<dbReference type="AlphaFoldDB" id="A0A0F9NAG4"/>
<protein>
    <submittedName>
        <fullName evidence="1">Uncharacterized protein</fullName>
    </submittedName>
</protein>
<sequence>MPGGTRGKIKEHLEGVHKNTEAIKEHCNKCLALIGDKNPKVQQAFLVLTQFTEQLDDLAKNVYSRI</sequence>
<accession>A0A0F9NAG4</accession>
<proteinExistence type="predicted"/>
<reference evidence="1" key="1">
    <citation type="journal article" date="2015" name="Nature">
        <title>Complex archaea that bridge the gap between prokaryotes and eukaryotes.</title>
        <authorList>
            <person name="Spang A."/>
            <person name="Saw J.H."/>
            <person name="Jorgensen S.L."/>
            <person name="Zaremba-Niedzwiedzka K."/>
            <person name="Martijn J."/>
            <person name="Lind A.E."/>
            <person name="van Eijk R."/>
            <person name="Schleper C."/>
            <person name="Guy L."/>
            <person name="Ettema T.J."/>
        </authorList>
    </citation>
    <scope>NUCLEOTIDE SEQUENCE</scope>
</reference>
<name>A0A0F9NAG4_9ZZZZ</name>
<gene>
    <name evidence="1" type="ORF">LCGC14_0974860</name>
</gene>
<dbReference type="EMBL" id="LAZR01003605">
    <property type="protein sequence ID" value="KKN16535.1"/>
    <property type="molecule type" value="Genomic_DNA"/>
</dbReference>